<dbReference type="Gene3D" id="1.10.10.60">
    <property type="entry name" value="Homeodomain-like"/>
    <property type="match status" value="1"/>
</dbReference>
<evidence type="ECO:0000313" key="4">
    <source>
        <dbReference type="Proteomes" id="UP000828390"/>
    </source>
</evidence>
<reference evidence="3" key="2">
    <citation type="submission" date="2020-11" db="EMBL/GenBank/DDBJ databases">
        <authorList>
            <person name="McCartney M.A."/>
            <person name="Auch B."/>
            <person name="Kono T."/>
            <person name="Mallez S."/>
            <person name="Becker A."/>
            <person name="Gohl D.M."/>
            <person name="Silverstein K.A.T."/>
            <person name="Koren S."/>
            <person name="Bechman K.B."/>
            <person name="Herman A."/>
            <person name="Abrahante J.E."/>
            <person name="Garbe J."/>
        </authorList>
    </citation>
    <scope>NUCLEOTIDE SEQUENCE</scope>
    <source>
        <strain evidence="3">Duluth1</strain>
        <tissue evidence="3">Whole animal</tissue>
    </source>
</reference>
<dbReference type="Pfam" id="PF03221">
    <property type="entry name" value="HTH_Tnp_Tc5"/>
    <property type="match status" value="1"/>
</dbReference>
<proteinExistence type="predicted"/>
<dbReference type="PROSITE" id="PS51253">
    <property type="entry name" value="HTH_CENPB"/>
    <property type="match status" value="1"/>
</dbReference>
<dbReference type="PANTHER" id="PTHR19303:SF73">
    <property type="entry name" value="PROTEIN PDC2"/>
    <property type="match status" value="1"/>
</dbReference>
<accession>A0A9D4HI90</accession>
<evidence type="ECO:0000313" key="3">
    <source>
        <dbReference type="EMBL" id="KAH3719702.1"/>
    </source>
</evidence>
<dbReference type="SUPFAM" id="SSF46689">
    <property type="entry name" value="Homeodomain-like"/>
    <property type="match status" value="1"/>
</dbReference>
<evidence type="ECO:0000259" key="2">
    <source>
        <dbReference type="PROSITE" id="PS51253"/>
    </source>
</evidence>
<dbReference type="AlphaFoldDB" id="A0A9D4HI90"/>
<keyword evidence="4" id="KW-1185">Reference proteome</keyword>
<dbReference type="SMART" id="SM00674">
    <property type="entry name" value="CENPB"/>
    <property type="match status" value="1"/>
</dbReference>
<dbReference type="PANTHER" id="PTHR19303">
    <property type="entry name" value="TRANSPOSON"/>
    <property type="match status" value="1"/>
</dbReference>
<dbReference type="InterPro" id="IPR009057">
    <property type="entry name" value="Homeodomain-like_sf"/>
</dbReference>
<dbReference type="InterPro" id="IPR050863">
    <property type="entry name" value="CenT-Element_Derived"/>
</dbReference>
<name>A0A9D4HI90_DREPO</name>
<sequence>MEEYESNGNVSLKRPKYDTEFSRLNDLVFKWFTEATARLINVSGPMIQEKAKKFAGELGLNDFKGSNGWLESFLKLNNIVFKTQSGERGEVKLDTVDKRKAKIASVCQGYEPKDIFNMDESGLFYRDSTKSTFFKKGETCAGGKRSKQRITVAVCASMTVK</sequence>
<feature type="domain" description="HTH CENPB-type" evidence="2">
    <location>
        <begin position="12"/>
        <end position="83"/>
    </location>
</feature>
<dbReference type="GO" id="GO:0003677">
    <property type="term" value="F:DNA binding"/>
    <property type="evidence" value="ECO:0007669"/>
    <property type="project" value="UniProtKB-KW"/>
</dbReference>
<dbReference type="Proteomes" id="UP000828390">
    <property type="component" value="Unassembled WGS sequence"/>
</dbReference>
<comment type="caution">
    <text evidence="3">The sequence shown here is derived from an EMBL/GenBank/DDBJ whole genome shotgun (WGS) entry which is preliminary data.</text>
</comment>
<keyword evidence="1" id="KW-0238">DNA-binding</keyword>
<organism evidence="3 4">
    <name type="scientific">Dreissena polymorpha</name>
    <name type="common">Zebra mussel</name>
    <name type="synonym">Mytilus polymorpha</name>
    <dbReference type="NCBI Taxonomy" id="45954"/>
    <lineage>
        <taxon>Eukaryota</taxon>
        <taxon>Metazoa</taxon>
        <taxon>Spiralia</taxon>
        <taxon>Lophotrochozoa</taxon>
        <taxon>Mollusca</taxon>
        <taxon>Bivalvia</taxon>
        <taxon>Autobranchia</taxon>
        <taxon>Heteroconchia</taxon>
        <taxon>Euheterodonta</taxon>
        <taxon>Imparidentia</taxon>
        <taxon>Neoheterodontei</taxon>
        <taxon>Myida</taxon>
        <taxon>Dreissenoidea</taxon>
        <taxon>Dreissenidae</taxon>
        <taxon>Dreissena</taxon>
    </lineage>
</organism>
<protein>
    <recommendedName>
        <fullName evidence="2">HTH CENPB-type domain-containing protein</fullName>
    </recommendedName>
</protein>
<reference evidence="3" key="1">
    <citation type="journal article" date="2019" name="bioRxiv">
        <title>The Genome of the Zebra Mussel, Dreissena polymorpha: A Resource for Invasive Species Research.</title>
        <authorList>
            <person name="McCartney M.A."/>
            <person name="Auch B."/>
            <person name="Kono T."/>
            <person name="Mallez S."/>
            <person name="Zhang Y."/>
            <person name="Obille A."/>
            <person name="Becker A."/>
            <person name="Abrahante J.E."/>
            <person name="Garbe J."/>
            <person name="Badalamenti J.P."/>
            <person name="Herman A."/>
            <person name="Mangelson H."/>
            <person name="Liachko I."/>
            <person name="Sullivan S."/>
            <person name="Sone E.D."/>
            <person name="Koren S."/>
            <person name="Silverstein K.A.T."/>
            <person name="Beckman K.B."/>
            <person name="Gohl D.M."/>
        </authorList>
    </citation>
    <scope>NUCLEOTIDE SEQUENCE</scope>
    <source>
        <strain evidence="3">Duluth1</strain>
        <tissue evidence="3">Whole animal</tissue>
    </source>
</reference>
<dbReference type="EMBL" id="JAIWYP010000013">
    <property type="protein sequence ID" value="KAH3719702.1"/>
    <property type="molecule type" value="Genomic_DNA"/>
</dbReference>
<dbReference type="InterPro" id="IPR006600">
    <property type="entry name" value="HTH_CenpB_DNA-bd_dom"/>
</dbReference>
<evidence type="ECO:0000256" key="1">
    <source>
        <dbReference type="ARBA" id="ARBA00023125"/>
    </source>
</evidence>
<dbReference type="GO" id="GO:0005634">
    <property type="term" value="C:nucleus"/>
    <property type="evidence" value="ECO:0007669"/>
    <property type="project" value="TreeGrafter"/>
</dbReference>
<gene>
    <name evidence="3" type="ORF">DPMN_062569</name>
</gene>